<evidence type="ECO:0000256" key="7">
    <source>
        <dbReference type="ARBA" id="ARBA00023136"/>
    </source>
</evidence>
<proteinExistence type="inferred from homology"/>
<dbReference type="CDD" id="cd06261">
    <property type="entry name" value="TM_PBP2"/>
    <property type="match status" value="1"/>
</dbReference>
<dbReference type="EMBL" id="BMNW01000003">
    <property type="protein sequence ID" value="GGM06080.1"/>
    <property type="molecule type" value="Genomic_DNA"/>
</dbReference>
<evidence type="ECO:0000256" key="3">
    <source>
        <dbReference type="ARBA" id="ARBA00022448"/>
    </source>
</evidence>
<keyword evidence="4" id="KW-1003">Cell membrane</keyword>
<keyword evidence="7 8" id="KW-0472">Membrane</keyword>
<keyword evidence="6 8" id="KW-1133">Transmembrane helix</keyword>
<evidence type="ECO:0000259" key="9">
    <source>
        <dbReference type="PROSITE" id="PS50928"/>
    </source>
</evidence>
<dbReference type="Pfam" id="PF00528">
    <property type="entry name" value="BPD_transp_1"/>
    <property type="match status" value="1"/>
</dbReference>
<feature type="domain" description="ABC transmembrane type-1" evidence="9">
    <location>
        <begin position="58"/>
        <end position="264"/>
    </location>
</feature>
<dbReference type="RefSeq" id="WP_188865676.1">
    <property type="nucleotide sequence ID" value="NZ_BMNW01000003.1"/>
</dbReference>
<protein>
    <submittedName>
        <fullName evidence="10">ABC transporter permease</fullName>
    </submittedName>
</protein>
<evidence type="ECO:0000256" key="1">
    <source>
        <dbReference type="ARBA" id="ARBA00004651"/>
    </source>
</evidence>
<keyword evidence="5 8" id="KW-0812">Transmembrane</keyword>
<gene>
    <name evidence="10" type="ORF">GCM10009425_16790</name>
</gene>
<dbReference type="SUPFAM" id="SSF161098">
    <property type="entry name" value="MetI-like"/>
    <property type="match status" value="1"/>
</dbReference>
<feature type="transmembrane region" description="Helical" evidence="8">
    <location>
        <begin position="104"/>
        <end position="127"/>
    </location>
</feature>
<evidence type="ECO:0000256" key="4">
    <source>
        <dbReference type="ARBA" id="ARBA00022475"/>
    </source>
</evidence>
<feature type="transmembrane region" description="Helical" evidence="8">
    <location>
        <begin position="64"/>
        <end position="83"/>
    </location>
</feature>
<feature type="transmembrane region" description="Helical" evidence="8">
    <location>
        <begin position="245"/>
        <end position="268"/>
    </location>
</feature>
<evidence type="ECO:0000256" key="8">
    <source>
        <dbReference type="RuleBase" id="RU363032"/>
    </source>
</evidence>
<evidence type="ECO:0000256" key="5">
    <source>
        <dbReference type="ARBA" id="ARBA00022692"/>
    </source>
</evidence>
<evidence type="ECO:0000256" key="2">
    <source>
        <dbReference type="ARBA" id="ARBA00007069"/>
    </source>
</evidence>
<evidence type="ECO:0000256" key="6">
    <source>
        <dbReference type="ARBA" id="ARBA00022989"/>
    </source>
</evidence>
<reference evidence="11" key="1">
    <citation type="journal article" date="2019" name="Int. J. Syst. Evol. Microbiol.">
        <title>The Global Catalogue of Microorganisms (GCM) 10K type strain sequencing project: providing services to taxonomists for standard genome sequencing and annotation.</title>
        <authorList>
            <consortium name="The Broad Institute Genomics Platform"/>
            <consortium name="The Broad Institute Genome Sequencing Center for Infectious Disease"/>
            <person name="Wu L."/>
            <person name="Ma J."/>
        </authorList>
    </citation>
    <scope>NUCLEOTIDE SEQUENCE [LARGE SCALE GENOMIC DNA]</scope>
    <source>
        <strain evidence="11">JCM 13501</strain>
    </source>
</reference>
<sequence>MKGKWLATLCLLPFLIFFCAFQIAPLIWIAVNSLKSLDGWGLGNFSEILGSPFYRQAMRFSLEISVWSSVLGLLIAVLGSYSLRQVDSRLRDFVTAFANMTSNFAGVPLAFAFIILLGFNGCLTLLLKQAGLIEDFNLYSKNGLILIYTYFQIPLGVLLLYPAFDALREDWREAASLLGASTWHFWRHIGLPVLTPALLGTFIILLANALGAYATVYALTTGNFNVVPVRIAALVSGDIFLDPNLASALAMLLVILMTVITFTHQWLLRRSYHVKR</sequence>
<evidence type="ECO:0000313" key="10">
    <source>
        <dbReference type="EMBL" id="GGM06080.1"/>
    </source>
</evidence>
<keyword evidence="11" id="KW-1185">Reference proteome</keyword>
<dbReference type="PANTHER" id="PTHR42929">
    <property type="entry name" value="INNER MEMBRANE ABC TRANSPORTER PERMEASE PROTEIN YDCU-RELATED-RELATED"/>
    <property type="match status" value="1"/>
</dbReference>
<dbReference type="PROSITE" id="PS50928">
    <property type="entry name" value="ABC_TM1"/>
    <property type="match status" value="1"/>
</dbReference>
<dbReference type="Proteomes" id="UP000616499">
    <property type="component" value="Unassembled WGS sequence"/>
</dbReference>
<keyword evidence="3 8" id="KW-0813">Transport</keyword>
<feature type="transmembrane region" description="Helical" evidence="8">
    <location>
        <begin position="147"/>
        <end position="164"/>
    </location>
</feature>
<comment type="similarity">
    <text evidence="2">Belongs to the binding-protein-dependent transport system permease family. CysTW subfamily.</text>
</comment>
<accession>A0ABQ2GQ24</accession>
<dbReference type="Gene3D" id="1.10.3720.10">
    <property type="entry name" value="MetI-like"/>
    <property type="match status" value="1"/>
</dbReference>
<comment type="caution">
    <text evidence="10">The sequence shown here is derived from an EMBL/GenBank/DDBJ whole genome shotgun (WGS) entry which is preliminary data.</text>
</comment>
<organism evidence="10 11">
    <name type="scientific">Pseudomonas asuensis</name>
    <dbReference type="NCBI Taxonomy" id="1825787"/>
    <lineage>
        <taxon>Bacteria</taxon>
        <taxon>Pseudomonadati</taxon>
        <taxon>Pseudomonadota</taxon>
        <taxon>Gammaproteobacteria</taxon>
        <taxon>Pseudomonadales</taxon>
        <taxon>Pseudomonadaceae</taxon>
        <taxon>Pseudomonas</taxon>
    </lineage>
</organism>
<comment type="subcellular location">
    <subcellularLocation>
        <location evidence="1 8">Cell membrane</location>
        <topology evidence="1 8">Multi-pass membrane protein</topology>
    </subcellularLocation>
</comment>
<evidence type="ECO:0000313" key="11">
    <source>
        <dbReference type="Proteomes" id="UP000616499"/>
    </source>
</evidence>
<dbReference type="InterPro" id="IPR000515">
    <property type="entry name" value="MetI-like"/>
</dbReference>
<dbReference type="PANTHER" id="PTHR42929:SF1">
    <property type="entry name" value="INNER MEMBRANE ABC TRANSPORTER PERMEASE PROTEIN YDCU-RELATED"/>
    <property type="match status" value="1"/>
</dbReference>
<name>A0ABQ2GQ24_9PSED</name>
<feature type="transmembrane region" description="Helical" evidence="8">
    <location>
        <begin position="185"/>
        <end position="207"/>
    </location>
</feature>
<dbReference type="InterPro" id="IPR035906">
    <property type="entry name" value="MetI-like_sf"/>
</dbReference>